<organism evidence="2 3">
    <name type="scientific">Riccia sorocarpa</name>
    <dbReference type="NCBI Taxonomy" id="122646"/>
    <lineage>
        <taxon>Eukaryota</taxon>
        <taxon>Viridiplantae</taxon>
        <taxon>Streptophyta</taxon>
        <taxon>Embryophyta</taxon>
        <taxon>Marchantiophyta</taxon>
        <taxon>Marchantiopsida</taxon>
        <taxon>Marchantiidae</taxon>
        <taxon>Marchantiales</taxon>
        <taxon>Ricciaceae</taxon>
        <taxon>Riccia</taxon>
    </lineage>
</organism>
<comment type="caution">
    <text evidence="2">The sequence shown here is derived from an EMBL/GenBank/DDBJ whole genome shotgun (WGS) entry which is preliminary data.</text>
</comment>
<protein>
    <recommendedName>
        <fullName evidence="1">Reverse transcriptase zinc-binding domain-containing protein</fullName>
    </recommendedName>
</protein>
<dbReference type="Pfam" id="PF13966">
    <property type="entry name" value="zf-RVT"/>
    <property type="match status" value="1"/>
</dbReference>
<accession>A0ABD3HQG3</accession>
<reference evidence="2 3" key="1">
    <citation type="submission" date="2024-09" db="EMBL/GenBank/DDBJ databases">
        <title>Chromosome-scale assembly of Riccia sorocarpa.</title>
        <authorList>
            <person name="Paukszto L."/>
        </authorList>
    </citation>
    <scope>NUCLEOTIDE SEQUENCE [LARGE SCALE GENOMIC DNA]</scope>
    <source>
        <strain evidence="2">LP-2024</strain>
        <tissue evidence="2">Aerial parts of the thallus</tissue>
    </source>
</reference>
<evidence type="ECO:0000259" key="1">
    <source>
        <dbReference type="Pfam" id="PF13966"/>
    </source>
</evidence>
<dbReference type="AlphaFoldDB" id="A0ABD3HQG3"/>
<gene>
    <name evidence="2" type="ORF">R1sor_006448</name>
</gene>
<keyword evidence="3" id="KW-1185">Reference proteome</keyword>
<feature type="domain" description="Reverse transcriptase zinc-binding" evidence="1">
    <location>
        <begin position="93"/>
        <end position="163"/>
    </location>
</feature>
<sequence length="324" mass="38248">MEARLQDLPSAATWSRVAILSAWSANSKTLDNFLVSWEDKQALIAALRWRDQTGFLTAPYSNIRRLTTTDTGQVQKRLQKWALSHGIDLHIPRTWHILWHKDKPVKHSILQWYIIYQALPTNLWRNPQISRADPETWCPCCENRQAEDIQHLFWNCSAVRPIWVWAIEVLHIAFPETRRWSLQFHHAVLGDKIPDYCKTARKWWERRRLLILWTLWIQKNHRIFRNTPPSTPRTKAMAWQQLLVRTRADWNRHCRRANSTDLTLARRRELNKVVANRLAITTLRMKISGQRLVLQPELNMPTIKLNGALQPVDAMMANSFQSEP</sequence>
<evidence type="ECO:0000313" key="2">
    <source>
        <dbReference type="EMBL" id="KAL3692797.1"/>
    </source>
</evidence>
<evidence type="ECO:0000313" key="3">
    <source>
        <dbReference type="Proteomes" id="UP001633002"/>
    </source>
</evidence>
<dbReference type="Proteomes" id="UP001633002">
    <property type="component" value="Unassembled WGS sequence"/>
</dbReference>
<name>A0ABD3HQG3_9MARC</name>
<dbReference type="InterPro" id="IPR026960">
    <property type="entry name" value="RVT-Znf"/>
</dbReference>
<dbReference type="EMBL" id="JBJQOH010000003">
    <property type="protein sequence ID" value="KAL3692797.1"/>
    <property type="molecule type" value="Genomic_DNA"/>
</dbReference>
<proteinExistence type="predicted"/>